<dbReference type="AlphaFoldDB" id="A0A0E9Q436"/>
<sequence length="93" mass="10365">MGTPGRTHDRNDIQFIVFFFKTMKRVRGARLSRNWSDISDLARDTHAKIPGANGEGGTHQGNSFVVFLFIMKNVCLCAYSCLSSSSLARPVQK</sequence>
<organism evidence="1">
    <name type="scientific">Anguilla anguilla</name>
    <name type="common">European freshwater eel</name>
    <name type="synonym">Muraena anguilla</name>
    <dbReference type="NCBI Taxonomy" id="7936"/>
    <lineage>
        <taxon>Eukaryota</taxon>
        <taxon>Metazoa</taxon>
        <taxon>Chordata</taxon>
        <taxon>Craniata</taxon>
        <taxon>Vertebrata</taxon>
        <taxon>Euteleostomi</taxon>
        <taxon>Actinopterygii</taxon>
        <taxon>Neopterygii</taxon>
        <taxon>Teleostei</taxon>
        <taxon>Anguilliformes</taxon>
        <taxon>Anguillidae</taxon>
        <taxon>Anguilla</taxon>
    </lineage>
</organism>
<evidence type="ECO:0000313" key="1">
    <source>
        <dbReference type="EMBL" id="JAH11509.1"/>
    </source>
</evidence>
<protein>
    <submittedName>
        <fullName evidence="1">Uncharacterized protein</fullName>
    </submittedName>
</protein>
<reference evidence="1" key="1">
    <citation type="submission" date="2014-11" db="EMBL/GenBank/DDBJ databases">
        <authorList>
            <person name="Amaro Gonzalez C."/>
        </authorList>
    </citation>
    <scope>NUCLEOTIDE SEQUENCE</scope>
</reference>
<name>A0A0E9Q436_ANGAN</name>
<dbReference type="EMBL" id="GBXM01097068">
    <property type="protein sequence ID" value="JAH11509.1"/>
    <property type="molecule type" value="Transcribed_RNA"/>
</dbReference>
<reference evidence="1" key="2">
    <citation type="journal article" date="2015" name="Fish Shellfish Immunol.">
        <title>Early steps in the European eel (Anguilla anguilla)-Vibrio vulnificus interaction in the gills: Role of the RtxA13 toxin.</title>
        <authorList>
            <person name="Callol A."/>
            <person name="Pajuelo D."/>
            <person name="Ebbesson L."/>
            <person name="Teles M."/>
            <person name="MacKenzie S."/>
            <person name="Amaro C."/>
        </authorList>
    </citation>
    <scope>NUCLEOTIDE SEQUENCE</scope>
</reference>
<proteinExistence type="predicted"/>
<accession>A0A0E9Q436</accession>